<proteinExistence type="predicted"/>
<protein>
    <submittedName>
        <fullName evidence="1">Molecular chaperone</fullName>
    </submittedName>
</protein>
<reference evidence="1 2" key="1">
    <citation type="submission" date="2017-11" db="EMBL/GenBank/DDBJ databases">
        <authorList>
            <person name="Han C.G."/>
        </authorList>
    </citation>
    <scope>NUCLEOTIDE SEQUENCE [LARGE SCALE GENOMIC DNA]</scope>
    <source>
        <strain evidence="1 2">A11</strain>
    </source>
</reference>
<dbReference type="AlphaFoldDB" id="A0A2J4PGX3"/>
<dbReference type="Proteomes" id="UP000234505">
    <property type="component" value="Unassembled WGS sequence"/>
</dbReference>
<accession>A0A2J4PGX3</accession>
<feature type="non-terminal residue" evidence="1">
    <location>
        <position position="26"/>
    </location>
</feature>
<evidence type="ECO:0000313" key="1">
    <source>
        <dbReference type="EMBL" id="PLL18049.1"/>
    </source>
</evidence>
<name>A0A2J4PGX3_9ENTR</name>
<evidence type="ECO:0000313" key="2">
    <source>
        <dbReference type="Proteomes" id="UP000234505"/>
    </source>
</evidence>
<comment type="caution">
    <text evidence="1">The sequence shown here is derived from an EMBL/GenBank/DDBJ whole genome shotgun (WGS) entry which is preliminary data.</text>
</comment>
<sequence>MLKSLLRLTTLSFITISFVAHSGVVV</sequence>
<organism evidence="1 2">
    <name type="scientific">Klebsiella michiganensis</name>
    <dbReference type="NCBI Taxonomy" id="1134687"/>
    <lineage>
        <taxon>Bacteria</taxon>
        <taxon>Pseudomonadati</taxon>
        <taxon>Pseudomonadota</taxon>
        <taxon>Gammaproteobacteria</taxon>
        <taxon>Enterobacterales</taxon>
        <taxon>Enterobacteriaceae</taxon>
        <taxon>Klebsiella/Raoultella group</taxon>
        <taxon>Klebsiella</taxon>
    </lineage>
</organism>
<dbReference type="EMBL" id="PIDS01001944">
    <property type="protein sequence ID" value="PLL18049.1"/>
    <property type="molecule type" value="Genomic_DNA"/>
</dbReference>
<reference evidence="1 2" key="2">
    <citation type="submission" date="2018-01" db="EMBL/GenBank/DDBJ databases">
        <title>Genomic study of Klebsiella pneumoniae.</title>
        <authorList>
            <person name="Yang Y."/>
            <person name="Bicalho R."/>
        </authorList>
    </citation>
    <scope>NUCLEOTIDE SEQUENCE [LARGE SCALE GENOMIC DNA]</scope>
    <source>
        <strain evidence="1 2">A11</strain>
    </source>
</reference>
<gene>
    <name evidence="1" type="ORF">CWN50_33390</name>
</gene>